<evidence type="ECO:0000256" key="1">
    <source>
        <dbReference type="ARBA" id="ARBA00004067"/>
    </source>
</evidence>
<reference evidence="15 16" key="1">
    <citation type="submission" date="2016-01" db="EMBL/GenBank/DDBJ databases">
        <authorList>
            <person name="Mitreva M."/>
            <person name="Pepin K.H."/>
            <person name="Mihindukulasuriya K.A."/>
            <person name="Fulton R."/>
            <person name="Fronick C."/>
            <person name="O'Laughlin M."/>
            <person name="Miner T."/>
            <person name="Herter B."/>
            <person name="Rosa B.A."/>
            <person name="Cordes M."/>
            <person name="Tomlinson C."/>
            <person name="Wollam A."/>
            <person name="Palsikar V.B."/>
            <person name="Mardis E.R."/>
            <person name="Wilson R.K."/>
        </authorList>
    </citation>
    <scope>NUCLEOTIDE SEQUENCE [LARGE SCALE GENOMIC DNA]</scope>
    <source>
        <strain evidence="15 16">KA00071</strain>
    </source>
</reference>
<name>A0ABR5TMQ6_9BACL</name>
<feature type="binding site" evidence="12">
    <location>
        <position position="435"/>
    </location>
    <ligand>
        <name>Zn(2+)</name>
        <dbReference type="ChEBI" id="CHEBI:29105"/>
    </ligand>
</feature>
<dbReference type="InterPro" id="IPR013839">
    <property type="entry name" value="DNAligase_adenylation"/>
</dbReference>
<dbReference type="InterPro" id="IPR003583">
    <property type="entry name" value="Hlx-hairpin-Hlx_DNA-bd_motif"/>
</dbReference>
<dbReference type="GO" id="GO:0016874">
    <property type="term" value="F:ligase activity"/>
    <property type="evidence" value="ECO:0007669"/>
    <property type="project" value="UniProtKB-KW"/>
</dbReference>
<feature type="coiled-coil region" evidence="13">
    <location>
        <begin position="176"/>
        <end position="215"/>
    </location>
</feature>
<keyword evidence="6 12" id="KW-0862">Zinc</keyword>
<dbReference type="PIRSF" id="PIRSF001604">
    <property type="entry name" value="LigA"/>
    <property type="match status" value="1"/>
</dbReference>
<evidence type="ECO:0000256" key="12">
    <source>
        <dbReference type="HAMAP-Rule" id="MF_01588"/>
    </source>
</evidence>
<keyword evidence="10 12" id="KW-0464">Manganese</keyword>
<keyword evidence="8 12" id="KW-0520">NAD</keyword>
<feature type="domain" description="BRCT" evidence="14">
    <location>
        <begin position="613"/>
        <end position="689"/>
    </location>
</feature>
<evidence type="ECO:0000256" key="10">
    <source>
        <dbReference type="ARBA" id="ARBA00023211"/>
    </source>
</evidence>
<dbReference type="InterPro" id="IPR041663">
    <property type="entry name" value="DisA/LigA_HHH"/>
</dbReference>
<evidence type="ECO:0000256" key="11">
    <source>
        <dbReference type="ARBA" id="ARBA00034005"/>
    </source>
</evidence>
<sequence length="696" mass="80161">MINKKIKFEIENLVKVLNEYSYQYYVEDNPKISDTKYDILYKRLEKLEKDNPELIKRNSPTQRVGDKILNKFRKAKHTVPMLSLSNTFSKEDLLKFDKKIKKNLNINNIEYICELKIDGLAVSIKYKDGILYEASTRGDGKIGEIITENISTIFSLPKELNRKENIEVRGEVYLPKKSFELLNEEIKNNNKKIEIENEKIEKENKIKKLKNLNLINKIKLQPLFANPRNAASGSIRQLDSKISSQRKLSIFIYNVIDSNQKTQEENLIYAKKLGLPINSNYKIFKNINDVLNYIDYWENNKQNLTYDIDGIVIKINDIKLQDMLGNTIKSPKWATSYKFPEQELVTKLVDITYSVGRTGMITPVAILEPIEISGSTITKASLHNKDVMEKLDIRIGDTVIVKKAAEIIPKVVKVMKEFRNKNSKTLVFPIKCPSCGQMLKKDEDTSFIFCTNNKCKQKNIKKIIHFSSKNAMNIEGLGDKQVELLFSNNIIKTVVDLYKIKKEDLLKIDRMGEKLATKILDSIEKSKISSLDKVIYSLGIPNVGEKSSKTLSEKYKNLQNFINCRFEELKNLDDFGDIMSNSIVNFLHQEENLNLITDLIKLGINPEYKDNNIKNSIFYKKEVVFTGKLSLITRNKAKSALEKIGARVSSSVNNKTDYIIYGEKPGTKLEKAKLMKINIISEQEFYKILSEINNEK</sequence>
<keyword evidence="2 12" id="KW-0436">Ligase</keyword>
<dbReference type="InterPro" id="IPR013840">
    <property type="entry name" value="DNAligase_N"/>
</dbReference>
<dbReference type="Pfam" id="PF14520">
    <property type="entry name" value="HHH_5"/>
    <property type="match status" value="1"/>
</dbReference>
<evidence type="ECO:0000259" key="14">
    <source>
        <dbReference type="PROSITE" id="PS50172"/>
    </source>
</evidence>
<dbReference type="PANTHER" id="PTHR23389:SF9">
    <property type="entry name" value="DNA LIGASE"/>
    <property type="match status" value="1"/>
</dbReference>
<evidence type="ECO:0000256" key="6">
    <source>
        <dbReference type="ARBA" id="ARBA00022833"/>
    </source>
</evidence>
<feature type="binding site" evidence="12">
    <location>
        <position position="137"/>
    </location>
    <ligand>
        <name>NAD(+)</name>
        <dbReference type="ChEBI" id="CHEBI:57540"/>
    </ligand>
</feature>
<dbReference type="InterPro" id="IPR036420">
    <property type="entry name" value="BRCT_dom_sf"/>
</dbReference>
<dbReference type="Pfam" id="PF01653">
    <property type="entry name" value="DNA_ligase_aden"/>
    <property type="match status" value="2"/>
</dbReference>
<comment type="cofactor">
    <cofactor evidence="12">
        <name>Mg(2+)</name>
        <dbReference type="ChEBI" id="CHEBI:18420"/>
    </cofactor>
    <cofactor evidence="12">
        <name>Mn(2+)</name>
        <dbReference type="ChEBI" id="CHEBI:29035"/>
    </cofactor>
</comment>
<protein>
    <recommendedName>
        <fullName evidence="12">DNA ligase</fullName>
        <ecNumber evidence="12">6.5.1.2</ecNumber>
    </recommendedName>
    <alternativeName>
        <fullName evidence="12">Polydeoxyribonucleotide synthase [NAD(+)]</fullName>
    </alternativeName>
</protein>
<dbReference type="Gene3D" id="3.30.470.30">
    <property type="entry name" value="DNA ligase/mRNA capping enzyme"/>
    <property type="match status" value="1"/>
</dbReference>
<dbReference type="CDD" id="cd17748">
    <property type="entry name" value="BRCT_DNA_ligase_like"/>
    <property type="match status" value="1"/>
</dbReference>
<dbReference type="Proteomes" id="UP000070467">
    <property type="component" value="Unassembled WGS sequence"/>
</dbReference>
<evidence type="ECO:0000313" key="16">
    <source>
        <dbReference type="Proteomes" id="UP000070467"/>
    </source>
</evidence>
<keyword evidence="13" id="KW-0175">Coiled coil</keyword>
<dbReference type="Gene3D" id="1.10.150.20">
    <property type="entry name" value="5' to 3' exonuclease, C-terminal subdomain"/>
    <property type="match status" value="2"/>
</dbReference>
<keyword evidence="3 12" id="KW-0235">DNA replication</keyword>
<dbReference type="RefSeq" id="WP_066129273.1">
    <property type="nucleotide sequence ID" value="NZ_KQ959861.1"/>
</dbReference>
<dbReference type="CDD" id="cd00114">
    <property type="entry name" value="LIGANc"/>
    <property type="match status" value="1"/>
</dbReference>
<comment type="function">
    <text evidence="1 12">DNA ligase that catalyzes the formation of phosphodiester linkages between 5'-phosphoryl and 3'-hydroxyl groups in double-stranded DNA using NAD as a coenzyme and as the energy source for the reaction. It is essential for DNA replication and repair of damaged DNA.</text>
</comment>
<keyword evidence="7 12" id="KW-0460">Magnesium</keyword>
<keyword evidence="9 12" id="KW-0234">DNA repair</keyword>
<proteinExistence type="inferred from homology"/>
<evidence type="ECO:0000256" key="4">
    <source>
        <dbReference type="ARBA" id="ARBA00022723"/>
    </source>
</evidence>
<dbReference type="PANTHER" id="PTHR23389">
    <property type="entry name" value="CHROMOSOME TRANSMISSION FIDELITY FACTOR 18"/>
    <property type="match status" value="1"/>
</dbReference>
<dbReference type="PROSITE" id="PS50172">
    <property type="entry name" value="BRCT"/>
    <property type="match status" value="1"/>
</dbReference>
<gene>
    <name evidence="12" type="primary">ligA</name>
    <name evidence="15" type="ORF">HMPREF1871_00377</name>
</gene>
<dbReference type="HAMAP" id="MF_01588">
    <property type="entry name" value="DNA_ligase_A"/>
    <property type="match status" value="1"/>
</dbReference>
<dbReference type="Gene3D" id="3.40.50.10190">
    <property type="entry name" value="BRCT domain"/>
    <property type="match status" value="1"/>
</dbReference>
<dbReference type="PROSITE" id="PS01056">
    <property type="entry name" value="DNA_LIGASE_N2"/>
    <property type="match status" value="1"/>
</dbReference>
<dbReference type="NCBIfam" id="NF005932">
    <property type="entry name" value="PRK07956.1"/>
    <property type="match status" value="1"/>
</dbReference>
<dbReference type="Gene3D" id="1.10.287.610">
    <property type="entry name" value="Helix hairpin bin"/>
    <property type="match status" value="1"/>
</dbReference>
<dbReference type="Pfam" id="PF03120">
    <property type="entry name" value="OB_DNA_ligase"/>
    <property type="match status" value="1"/>
</dbReference>
<feature type="binding site" evidence="12">
    <location>
        <position position="114"/>
    </location>
    <ligand>
        <name>NAD(+)</name>
        <dbReference type="ChEBI" id="CHEBI:57540"/>
    </ligand>
</feature>
<feature type="binding site" evidence="12">
    <location>
        <position position="450"/>
    </location>
    <ligand>
        <name>Zn(2+)</name>
        <dbReference type="ChEBI" id="CHEBI:29105"/>
    </ligand>
</feature>
<dbReference type="InterPro" id="IPR033136">
    <property type="entry name" value="DNA_ligase_CS"/>
</dbReference>
<evidence type="ECO:0000256" key="7">
    <source>
        <dbReference type="ARBA" id="ARBA00022842"/>
    </source>
</evidence>
<comment type="caution">
    <text evidence="15">The sequence shown here is derived from an EMBL/GenBank/DDBJ whole genome shotgun (WGS) entry which is preliminary data.</text>
</comment>
<keyword evidence="16" id="KW-1185">Reference proteome</keyword>
<dbReference type="Gene3D" id="6.20.10.30">
    <property type="match status" value="1"/>
</dbReference>
<dbReference type="SMART" id="SM00278">
    <property type="entry name" value="HhH1"/>
    <property type="match status" value="3"/>
</dbReference>
<dbReference type="Pfam" id="PF12826">
    <property type="entry name" value="HHH_2"/>
    <property type="match status" value="1"/>
</dbReference>
<dbReference type="InterPro" id="IPR004150">
    <property type="entry name" value="NAD_DNA_ligase_OB"/>
</dbReference>
<feature type="active site" description="N6-AMP-lysine intermediate" evidence="12">
    <location>
        <position position="116"/>
    </location>
</feature>
<dbReference type="SUPFAM" id="SSF47781">
    <property type="entry name" value="RuvA domain 2-like"/>
    <property type="match status" value="1"/>
</dbReference>
<dbReference type="Pfam" id="PF00533">
    <property type="entry name" value="BRCT"/>
    <property type="match status" value="1"/>
</dbReference>
<comment type="catalytic activity">
    <reaction evidence="11 12">
        <text>NAD(+) + (deoxyribonucleotide)n-3'-hydroxyl + 5'-phospho-(deoxyribonucleotide)m = (deoxyribonucleotide)n+m + AMP + beta-nicotinamide D-nucleotide.</text>
        <dbReference type="EC" id="6.5.1.2"/>
    </reaction>
</comment>
<evidence type="ECO:0000256" key="13">
    <source>
        <dbReference type="SAM" id="Coils"/>
    </source>
</evidence>
<feature type="binding site" evidence="12">
    <location>
        <position position="455"/>
    </location>
    <ligand>
        <name>Zn(2+)</name>
        <dbReference type="ChEBI" id="CHEBI:29105"/>
    </ligand>
</feature>
<dbReference type="SMART" id="SM00292">
    <property type="entry name" value="BRCT"/>
    <property type="match status" value="1"/>
</dbReference>
<evidence type="ECO:0000256" key="5">
    <source>
        <dbReference type="ARBA" id="ARBA00022763"/>
    </source>
</evidence>
<organism evidence="15 16">
    <name type="scientific">Gemelliphila asaccharolytica</name>
    <dbReference type="NCBI Taxonomy" id="502393"/>
    <lineage>
        <taxon>Bacteria</taxon>
        <taxon>Bacillati</taxon>
        <taxon>Bacillota</taxon>
        <taxon>Bacilli</taxon>
        <taxon>Bacillales</taxon>
        <taxon>Gemellaceae</taxon>
        <taxon>Gemelliphila</taxon>
    </lineage>
</organism>
<dbReference type="EMBL" id="LSDB01000008">
    <property type="protein sequence ID" value="KXB58611.1"/>
    <property type="molecule type" value="Genomic_DNA"/>
</dbReference>
<dbReference type="InterPro" id="IPR010994">
    <property type="entry name" value="RuvA_2-like"/>
</dbReference>
<evidence type="ECO:0000256" key="8">
    <source>
        <dbReference type="ARBA" id="ARBA00023027"/>
    </source>
</evidence>
<evidence type="ECO:0000256" key="9">
    <source>
        <dbReference type="ARBA" id="ARBA00023204"/>
    </source>
</evidence>
<comment type="similarity">
    <text evidence="12">Belongs to the NAD-dependent DNA ligase family. LigA subfamily.</text>
</comment>
<dbReference type="Gene3D" id="2.40.50.140">
    <property type="entry name" value="Nucleic acid-binding proteins"/>
    <property type="match status" value="1"/>
</dbReference>
<dbReference type="SUPFAM" id="SSF50249">
    <property type="entry name" value="Nucleic acid-binding proteins"/>
    <property type="match status" value="1"/>
</dbReference>
<feature type="binding site" evidence="12">
    <location>
        <position position="432"/>
    </location>
    <ligand>
        <name>Zn(2+)</name>
        <dbReference type="ChEBI" id="CHEBI:29105"/>
    </ligand>
</feature>
<dbReference type="InterPro" id="IPR001357">
    <property type="entry name" value="BRCT_dom"/>
</dbReference>
<feature type="binding site" evidence="12">
    <location>
        <position position="314"/>
    </location>
    <ligand>
        <name>NAD(+)</name>
        <dbReference type="ChEBI" id="CHEBI:57540"/>
    </ligand>
</feature>
<evidence type="ECO:0000256" key="2">
    <source>
        <dbReference type="ARBA" id="ARBA00022598"/>
    </source>
</evidence>
<evidence type="ECO:0000313" key="15">
    <source>
        <dbReference type="EMBL" id="KXB58611.1"/>
    </source>
</evidence>
<keyword evidence="5 12" id="KW-0227">DNA damage</keyword>
<dbReference type="InterPro" id="IPR001679">
    <property type="entry name" value="DNA_ligase"/>
</dbReference>
<evidence type="ECO:0000256" key="3">
    <source>
        <dbReference type="ARBA" id="ARBA00022705"/>
    </source>
</evidence>
<dbReference type="SUPFAM" id="SSF56091">
    <property type="entry name" value="DNA ligase/mRNA capping enzyme, catalytic domain"/>
    <property type="match status" value="1"/>
</dbReference>
<dbReference type="EC" id="6.5.1.2" evidence="12"/>
<feature type="binding site" evidence="12">
    <location>
        <position position="171"/>
    </location>
    <ligand>
        <name>NAD(+)</name>
        <dbReference type="ChEBI" id="CHEBI:57540"/>
    </ligand>
</feature>
<dbReference type="SMART" id="SM00532">
    <property type="entry name" value="LIGANc"/>
    <property type="match status" value="1"/>
</dbReference>
<feature type="binding site" evidence="12">
    <location>
        <begin position="34"/>
        <end position="38"/>
    </location>
    <ligand>
        <name>NAD(+)</name>
        <dbReference type="ChEBI" id="CHEBI:57540"/>
    </ligand>
</feature>
<feature type="binding site" evidence="12">
    <location>
        <begin position="83"/>
        <end position="84"/>
    </location>
    <ligand>
        <name>NAD(+)</name>
        <dbReference type="ChEBI" id="CHEBI:57540"/>
    </ligand>
</feature>
<keyword evidence="4 12" id="KW-0479">Metal-binding</keyword>
<dbReference type="NCBIfam" id="TIGR00575">
    <property type="entry name" value="dnlj"/>
    <property type="match status" value="1"/>
</dbReference>
<feature type="binding site" evidence="12">
    <location>
        <position position="338"/>
    </location>
    <ligand>
        <name>NAD(+)</name>
        <dbReference type="ChEBI" id="CHEBI:57540"/>
    </ligand>
</feature>
<accession>A0ABR5TMQ6</accession>
<dbReference type="InterPro" id="IPR012340">
    <property type="entry name" value="NA-bd_OB-fold"/>
</dbReference>
<dbReference type="SUPFAM" id="SSF52113">
    <property type="entry name" value="BRCT domain"/>
    <property type="match status" value="1"/>
</dbReference>